<keyword evidence="15" id="KW-0418">Kinase</keyword>
<evidence type="ECO:0000256" key="10">
    <source>
        <dbReference type="ARBA" id="ARBA00023170"/>
    </source>
</evidence>
<sequence>MRKLSEKSILLLALLSMVLLIQLSFSQVSAITCLEKELEALLRLKKSFIDPSHRLASWKGTDCCNWDGVGCNETTGYVTKIDLRNTNEVFPALFLSTILLSNSIDSSLLEFKYLNYLDLSWNFFHHSQIPNFFGSMLELRYLNLSAASFSGKVPPHIGNLTKLVVLDLSFIDFYNERSKLLNSNYVEWISHLSSLKFLYLSGMNFSDASNLMGVVSSLPLLSSLRLRSCSLQNLPLSLGSLNSSFLTTIQLLDLSSNYFSGPIPKAFQNMTSLRSLYLSDNQFTSVENGLSSFIGSNCRLKIFDLSRNSNFGGDVFGSYENVSLGCNRYHLQVLDLSNTNTRNKIPNWLGMFKQLQSLDLLDSNISGRIPTSLGNLSNIQYLDLSQNNLNGAIPTSIGTLLNLRSLRLGYNRLKEVGEECFGSLEELDISRNLLKGIVTETHFANLSQLQTLLISNNELLSLDMKSDWVPPFQLNFLDADSCIGCFGSKFPQ</sequence>
<accession>A0A6J1D5N3</accession>
<keyword evidence="10 15" id="KW-0675">Receptor</keyword>
<dbReference type="OrthoDB" id="1060944at2759"/>
<gene>
    <name evidence="15" type="primary">LOC111017850</name>
</gene>
<evidence type="ECO:0000256" key="2">
    <source>
        <dbReference type="ARBA" id="ARBA00009592"/>
    </source>
</evidence>
<dbReference type="Pfam" id="PF08263">
    <property type="entry name" value="LRRNT_2"/>
    <property type="match status" value="1"/>
</dbReference>
<evidence type="ECO:0000256" key="9">
    <source>
        <dbReference type="ARBA" id="ARBA00023136"/>
    </source>
</evidence>
<dbReference type="PROSITE" id="PS51450">
    <property type="entry name" value="LRR"/>
    <property type="match status" value="1"/>
</dbReference>
<dbReference type="GO" id="GO:0016301">
    <property type="term" value="F:kinase activity"/>
    <property type="evidence" value="ECO:0007669"/>
    <property type="project" value="UniProtKB-KW"/>
</dbReference>
<dbReference type="Pfam" id="PF13855">
    <property type="entry name" value="LRR_8"/>
    <property type="match status" value="1"/>
</dbReference>
<dbReference type="InterPro" id="IPR013210">
    <property type="entry name" value="LRR_N_plant-typ"/>
</dbReference>
<keyword evidence="14" id="KW-1185">Reference proteome</keyword>
<dbReference type="InterPro" id="IPR032675">
    <property type="entry name" value="LRR_dom_sf"/>
</dbReference>
<keyword evidence="6 12" id="KW-0732">Signal</keyword>
<keyword evidence="4" id="KW-0433">Leucine-rich repeat</keyword>
<dbReference type="InterPro" id="IPR046956">
    <property type="entry name" value="RLP23-like"/>
</dbReference>
<feature type="domain" description="Leucine-rich repeat-containing N-terminal plant-type" evidence="13">
    <location>
        <begin position="35"/>
        <end position="72"/>
    </location>
</feature>
<dbReference type="PANTHER" id="PTHR48063">
    <property type="entry name" value="LRR RECEPTOR-LIKE KINASE"/>
    <property type="match status" value="1"/>
</dbReference>
<reference evidence="15" key="1">
    <citation type="submission" date="2025-08" db="UniProtKB">
        <authorList>
            <consortium name="RefSeq"/>
        </authorList>
    </citation>
    <scope>IDENTIFICATION</scope>
    <source>
        <strain evidence="15">OHB3-1</strain>
    </source>
</reference>
<dbReference type="GeneID" id="111017850"/>
<dbReference type="Proteomes" id="UP000504603">
    <property type="component" value="Unplaced"/>
</dbReference>
<evidence type="ECO:0000256" key="3">
    <source>
        <dbReference type="ARBA" id="ARBA00022475"/>
    </source>
</evidence>
<keyword evidence="7" id="KW-0677">Repeat</keyword>
<evidence type="ECO:0000256" key="11">
    <source>
        <dbReference type="ARBA" id="ARBA00023180"/>
    </source>
</evidence>
<dbReference type="GO" id="GO:0005886">
    <property type="term" value="C:plasma membrane"/>
    <property type="evidence" value="ECO:0007669"/>
    <property type="project" value="UniProtKB-SubCell"/>
</dbReference>
<evidence type="ECO:0000256" key="1">
    <source>
        <dbReference type="ARBA" id="ARBA00004251"/>
    </source>
</evidence>
<keyword evidence="11" id="KW-0325">Glycoprotein</keyword>
<keyword evidence="3" id="KW-1003">Cell membrane</keyword>
<feature type="chain" id="PRO_5026913371" evidence="12">
    <location>
        <begin position="31"/>
        <end position="492"/>
    </location>
</feature>
<evidence type="ECO:0000256" key="6">
    <source>
        <dbReference type="ARBA" id="ARBA00022729"/>
    </source>
</evidence>
<dbReference type="SMART" id="SM00369">
    <property type="entry name" value="LRR_TYP"/>
    <property type="match status" value="5"/>
</dbReference>
<dbReference type="KEGG" id="mcha:111017850"/>
<evidence type="ECO:0000313" key="14">
    <source>
        <dbReference type="Proteomes" id="UP000504603"/>
    </source>
</evidence>
<proteinExistence type="inferred from homology"/>
<name>A0A6J1D5N3_MOMCH</name>
<dbReference type="FunFam" id="3.80.10.10:FF:000041">
    <property type="entry name" value="LRR receptor-like serine/threonine-protein kinase ERECTA"/>
    <property type="match status" value="1"/>
</dbReference>
<dbReference type="Gene3D" id="3.80.10.10">
    <property type="entry name" value="Ribonuclease Inhibitor"/>
    <property type="match status" value="4"/>
</dbReference>
<evidence type="ECO:0000256" key="12">
    <source>
        <dbReference type="SAM" id="SignalP"/>
    </source>
</evidence>
<keyword evidence="8" id="KW-1133">Transmembrane helix</keyword>
<dbReference type="InterPro" id="IPR001611">
    <property type="entry name" value="Leu-rich_rpt"/>
</dbReference>
<dbReference type="AlphaFoldDB" id="A0A6J1D5N3"/>
<dbReference type="RefSeq" id="XP_022149420.1">
    <property type="nucleotide sequence ID" value="XM_022293728.1"/>
</dbReference>
<evidence type="ECO:0000256" key="4">
    <source>
        <dbReference type="ARBA" id="ARBA00022614"/>
    </source>
</evidence>
<dbReference type="SUPFAM" id="SSF52047">
    <property type="entry name" value="RNI-like"/>
    <property type="match status" value="1"/>
</dbReference>
<evidence type="ECO:0000259" key="13">
    <source>
        <dbReference type="Pfam" id="PF08263"/>
    </source>
</evidence>
<organism evidence="14 15">
    <name type="scientific">Momordica charantia</name>
    <name type="common">Bitter gourd</name>
    <name type="synonym">Balsam pear</name>
    <dbReference type="NCBI Taxonomy" id="3673"/>
    <lineage>
        <taxon>Eukaryota</taxon>
        <taxon>Viridiplantae</taxon>
        <taxon>Streptophyta</taxon>
        <taxon>Embryophyta</taxon>
        <taxon>Tracheophyta</taxon>
        <taxon>Spermatophyta</taxon>
        <taxon>Magnoliopsida</taxon>
        <taxon>eudicotyledons</taxon>
        <taxon>Gunneridae</taxon>
        <taxon>Pentapetalae</taxon>
        <taxon>rosids</taxon>
        <taxon>fabids</taxon>
        <taxon>Cucurbitales</taxon>
        <taxon>Cucurbitaceae</taxon>
        <taxon>Momordiceae</taxon>
        <taxon>Momordica</taxon>
    </lineage>
</organism>
<dbReference type="Pfam" id="PF00560">
    <property type="entry name" value="LRR_1"/>
    <property type="match status" value="6"/>
</dbReference>
<evidence type="ECO:0000256" key="8">
    <source>
        <dbReference type="ARBA" id="ARBA00022989"/>
    </source>
</evidence>
<protein>
    <submittedName>
        <fullName evidence="15">Probable inactive leucine-rich repeat receptor kinase XIAO</fullName>
    </submittedName>
</protein>
<keyword evidence="5" id="KW-0812">Transmembrane</keyword>
<keyword evidence="15" id="KW-0808">Transferase</keyword>
<evidence type="ECO:0000256" key="5">
    <source>
        <dbReference type="ARBA" id="ARBA00022692"/>
    </source>
</evidence>
<keyword evidence="9" id="KW-0472">Membrane</keyword>
<dbReference type="InterPro" id="IPR003591">
    <property type="entry name" value="Leu-rich_rpt_typical-subtyp"/>
</dbReference>
<dbReference type="PANTHER" id="PTHR48063:SF112">
    <property type="entry name" value="RECEPTOR LIKE PROTEIN 30-LIKE"/>
    <property type="match status" value="1"/>
</dbReference>
<evidence type="ECO:0000313" key="15">
    <source>
        <dbReference type="RefSeq" id="XP_022149420.1"/>
    </source>
</evidence>
<comment type="similarity">
    <text evidence="2">Belongs to the RLP family.</text>
</comment>
<evidence type="ECO:0000256" key="7">
    <source>
        <dbReference type="ARBA" id="ARBA00022737"/>
    </source>
</evidence>
<comment type="subcellular location">
    <subcellularLocation>
        <location evidence="1">Cell membrane</location>
        <topology evidence="1">Single-pass type I membrane protein</topology>
    </subcellularLocation>
</comment>
<feature type="signal peptide" evidence="12">
    <location>
        <begin position="1"/>
        <end position="30"/>
    </location>
</feature>